<dbReference type="Proteomes" id="UP000255224">
    <property type="component" value="Unassembled WGS sequence"/>
</dbReference>
<accession>A0A376ER57</accession>
<gene>
    <name evidence="1" type="ORF">NCTC13533_05386</name>
</gene>
<proteinExistence type="predicted"/>
<reference evidence="1 2" key="1">
    <citation type="submission" date="2018-06" db="EMBL/GenBank/DDBJ databases">
        <authorList>
            <consortium name="Pathogen Informatics"/>
            <person name="Doyle S."/>
        </authorList>
    </citation>
    <scope>NUCLEOTIDE SEQUENCE [LARGE SCALE GENOMIC DNA]</scope>
    <source>
        <strain evidence="1 2">NCTC13533</strain>
    </source>
</reference>
<dbReference type="EMBL" id="UFVQ01000003">
    <property type="protein sequence ID" value="STD13277.1"/>
    <property type="molecule type" value="Genomic_DNA"/>
</dbReference>
<name>A0A376ER57_CHRCU</name>
<organism evidence="1 2">
    <name type="scientific">Chryseobacterium carnipullorum</name>
    <dbReference type="NCBI Taxonomy" id="1124835"/>
    <lineage>
        <taxon>Bacteria</taxon>
        <taxon>Pseudomonadati</taxon>
        <taxon>Bacteroidota</taxon>
        <taxon>Flavobacteriia</taxon>
        <taxon>Flavobacteriales</taxon>
        <taxon>Weeksellaceae</taxon>
        <taxon>Chryseobacterium group</taxon>
        <taxon>Chryseobacterium</taxon>
    </lineage>
</organism>
<sequence length="114" mass="13920">MELHEHFDEIHPKVLNFLNDNEEKIIEGYEENDGHPFQHVFNSYLNLFKVRFPLVTNSEVNIFRYFFVEKLQSHFRKELQDSIEVCNQTYFGKLLHNIREDKSRSERCFFCLCR</sequence>
<protein>
    <submittedName>
        <fullName evidence="1">Uncharacterized protein</fullName>
    </submittedName>
</protein>
<evidence type="ECO:0000313" key="1">
    <source>
        <dbReference type="EMBL" id="STD13277.1"/>
    </source>
</evidence>
<evidence type="ECO:0000313" key="2">
    <source>
        <dbReference type="Proteomes" id="UP000255224"/>
    </source>
</evidence>
<dbReference type="AlphaFoldDB" id="A0A376ER57"/>